<dbReference type="EMBL" id="RKHO01000001">
    <property type="protein sequence ID" value="ROR90848.1"/>
    <property type="molecule type" value="Genomic_DNA"/>
</dbReference>
<dbReference type="RefSeq" id="WP_170169734.1">
    <property type="nucleotide sequence ID" value="NZ_RKHO01000001.1"/>
</dbReference>
<comment type="caution">
    <text evidence="3">The sequence shown here is derived from an EMBL/GenBank/DDBJ whole genome shotgun (WGS) entry which is preliminary data.</text>
</comment>
<sequence length="296" mass="30967">MHTTPGTIVVGVDGSEHADRAARWAAEQAAAEHRTVTLVHTVSAVTPTYLDAALADPRTARSRLQAGGEQVLDAAAAVVDAAAPGLEVRRVFELVDTRQGLLQLSEDAAMVVVGSRGRGPLRSLLLGSVSAALVRHASCPVTVVRPERGGTPRHGVVVGLDGSAESLPVLEHAYRQASLHAHRLTILHCRWDVAPGTATAYLVPDDLALADDEPEGLGLAEATAGMAEKYPDMRARARLGQGRAEDVLAHLSHSMDLVVVGTHHHGRGHRALVGSVSAAVVEHAWCPVTVVPMAGS</sequence>
<feature type="domain" description="UspA" evidence="2">
    <location>
        <begin position="156"/>
        <end position="292"/>
    </location>
</feature>
<proteinExistence type="inferred from homology"/>
<feature type="domain" description="UspA" evidence="2">
    <location>
        <begin position="7"/>
        <end position="145"/>
    </location>
</feature>
<protein>
    <submittedName>
        <fullName evidence="3">Nucleotide-binding universal stress UspA family protein</fullName>
    </submittedName>
</protein>
<dbReference type="PANTHER" id="PTHR46268">
    <property type="entry name" value="STRESS RESPONSE PROTEIN NHAX"/>
    <property type="match status" value="1"/>
</dbReference>
<evidence type="ECO:0000313" key="3">
    <source>
        <dbReference type="EMBL" id="ROR90848.1"/>
    </source>
</evidence>
<dbReference type="InterPro" id="IPR006015">
    <property type="entry name" value="Universal_stress_UspA"/>
</dbReference>
<name>A0A3N2CTW2_9ACTN</name>
<dbReference type="InterPro" id="IPR006016">
    <property type="entry name" value="UspA"/>
</dbReference>
<accession>A0A3N2CTW2</accession>
<dbReference type="Proteomes" id="UP000281738">
    <property type="component" value="Unassembled WGS sequence"/>
</dbReference>
<dbReference type="PANTHER" id="PTHR46268:SF6">
    <property type="entry name" value="UNIVERSAL STRESS PROTEIN UP12"/>
    <property type="match status" value="1"/>
</dbReference>
<reference evidence="3 4" key="1">
    <citation type="submission" date="2018-11" db="EMBL/GenBank/DDBJ databases">
        <title>Sequencing the genomes of 1000 actinobacteria strains.</title>
        <authorList>
            <person name="Klenk H.-P."/>
        </authorList>
    </citation>
    <scope>NUCLEOTIDE SEQUENCE [LARGE SCALE GENOMIC DNA]</scope>
    <source>
        <strain evidence="3 4">DSM 12652</strain>
    </source>
</reference>
<dbReference type="SUPFAM" id="SSF52402">
    <property type="entry name" value="Adenine nucleotide alpha hydrolases-like"/>
    <property type="match status" value="2"/>
</dbReference>
<dbReference type="Pfam" id="PF00582">
    <property type="entry name" value="Usp"/>
    <property type="match status" value="2"/>
</dbReference>
<dbReference type="InterPro" id="IPR014729">
    <property type="entry name" value="Rossmann-like_a/b/a_fold"/>
</dbReference>
<organism evidence="3 4">
    <name type="scientific">Nocardioides aurantiacus</name>
    <dbReference type="NCBI Taxonomy" id="86796"/>
    <lineage>
        <taxon>Bacteria</taxon>
        <taxon>Bacillati</taxon>
        <taxon>Actinomycetota</taxon>
        <taxon>Actinomycetes</taxon>
        <taxon>Propionibacteriales</taxon>
        <taxon>Nocardioidaceae</taxon>
        <taxon>Nocardioides</taxon>
    </lineage>
</organism>
<gene>
    <name evidence="3" type="ORF">EDD33_1697</name>
</gene>
<dbReference type="PRINTS" id="PR01438">
    <property type="entry name" value="UNVRSLSTRESS"/>
</dbReference>
<comment type="similarity">
    <text evidence="1">Belongs to the universal stress protein A family.</text>
</comment>
<evidence type="ECO:0000256" key="1">
    <source>
        <dbReference type="ARBA" id="ARBA00008791"/>
    </source>
</evidence>
<keyword evidence="4" id="KW-1185">Reference proteome</keyword>
<evidence type="ECO:0000259" key="2">
    <source>
        <dbReference type="Pfam" id="PF00582"/>
    </source>
</evidence>
<evidence type="ECO:0000313" key="4">
    <source>
        <dbReference type="Proteomes" id="UP000281738"/>
    </source>
</evidence>
<dbReference type="Gene3D" id="3.40.50.620">
    <property type="entry name" value="HUPs"/>
    <property type="match status" value="2"/>
</dbReference>
<dbReference type="AlphaFoldDB" id="A0A3N2CTW2"/>